<evidence type="ECO:0000313" key="2">
    <source>
        <dbReference type="EMBL" id="QDU55968.1"/>
    </source>
</evidence>
<accession>A0A518AMM0</accession>
<keyword evidence="3" id="KW-1185">Reference proteome</keyword>
<dbReference type="KEGG" id="amuc:Pan181_21700"/>
<reference evidence="2 3" key="1">
    <citation type="submission" date="2019-02" db="EMBL/GenBank/DDBJ databases">
        <title>Deep-cultivation of Planctomycetes and their phenomic and genomic characterization uncovers novel biology.</title>
        <authorList>
            <person name="Wiegand S."/>
            <person name="Jogler M."/>
            <person name="Boedeker C."/>
            <person name="Pinto D."/>
            <person name="Vollmers J."/>
            <person name="Rivas-Marin E."/>
            <person name="Kohn T."/>
            <person name="Peeters S.H."/>
            <person name="Heuer A."/>
            <person name="Rast P."/>
            <person name="Oberbeckmann S."/>
            <person name="Bunk B."/>
            <person name="Jeske O."/>
            <person name="Meyerdierks A."/>
            <person name="Storesund J.E."/>
            <person name="Kallscheuer N."/>
            <person name="Luecker S."/>
            <person name="Lage O.M."/>
            <person name="Pohl T."/>
            <person name="Merkel B.J."/>
            <person name="Hornburger P."/>
            <person name="Mueller R.-W."/>
            <person name="Bruemmer F."/>
            <person name="Labrenz M."/>
            <person name="Spormann A.M."/>
            <person name="Op den Camp H."/>
            <person name="Overmann J."/>
            <person name="Amann R."/>
            <person name="Jetten M.S.M."/>
            <person name="Mascher T."/>
            <person name="Medema M.H."/>
            <person name="Devos D.P."/>
            <person name="Kaster A.-K."/>
            <person name="Ovreas L."/>
            <person name="Rohde M."/>
            <person name="Galperin M.Y."/>
            <person name="Jogler C."/>
        </authorList>
    </citation>
    <scope>NUCLEOTIDE SEQUENCE [LARGE SCALE GENOMIC DNA]</scope>
    <source>
        <strain evidence="2 3">Pan181</strain>
    </source>
</reference>
<dbReference type="EMBL" id="CP036278">
    <property type="protein sequence ID" value="QDU55968.1"/>
    <property type="molecule type" value="Genomic_DNA"/>
</dbReference>
<protein>
    <submittedName>
        <fullName evidence="2">Uncharacterized protein</fullName>
    </submittedName>
</protein>
<proteinExistence type="predicted"/>
<sequence precursor="true">MASVTRGLLFVVGFSCLASLAVAQELPRWKFAEGDRLRYEVTQQTELEVEAGKAGDTSSFVMQTLDVVWFVDKVDENGTMTGTQRVERIRLEMRQPSGMEIEYDSAAETGAEGRAAMLSPLFDVLLATEVPITVTSAGEVTRCELGEKTVKQIASMPATKSMREYAAAEGLQAIAKQIALPLPAAEGESAKRKIDMTLAVLGTLEGEVVWTAEANEEGPLQFKPTLTLAIDASQVPEEIEGFAQPKPLQNASIRSQELTGEAQFDAEAGRLESSDFDLQLEIVGQLFDNEVTNHLRQLITVKRKQ</sequence>
<organism evidence="2 3">
    <name type="scientific">Aeoliella mucimassa</name>
    <dbReference type="NCBI Taxonomy" id="2527972"/>
    <lineage>
        <taxon>Bacteria</taxon>
        <taxon>Pseudomonadati</taxon>
        <taxon>Planctomycetota</taxon>
        <taxon>Planctomycetia</taxon>
        <taxon>Pirellulales</taxon>
        <taxon>Lacipirellulaceae</taxon>
        <taxon>Aeoliella</taxon>
    </lineage>
</organism>
<feature type="chain" id="PRO_5021986187" evidence="1">
    <location>
        <begin position="24"/>
        <end position="305"/>
    </location>
</feature>
<evidence type="ECO:0000313" key="3">
    <source>
        <dbReference type="Proteomes" id="UP000315750"/>
    </source>
</evidence>
<dbReference type="OrthoDB" id="269991at2"/>
<evidence type="ECO:0000256" key="1">
    <source>
        <dbReference type="SAM" id="SignalP"/>
    </source>
</evidence>
<name>A0A518AMM0_9BACT</name>
<dbReference type="Proteomes" id="UP000315750">
    <property type="component" value="Chromosome"/>
</dbReference>
<dbReference type="AlphaFoldDB" id="A0A518AMM0"/>
<feature type="signal peptide" evidence="1">
    <location>
        <begin position="1"/>
        <end position="23"/>
    </location>
</feature>
<keyword evidence="1" id="KW-0732">Signal</keyword>
<dbReference type="RefSeq" id="WP_145246744.1">
    <property type="nucleotide sequence ID" value="NZ_CP036278.1"/>
</dbReference>
<gene>
    <name evidence="2" type="ORF">Pan181_21700</name>
</gene>